<dbReference type="Gene3D" id="2.20.230.10">
    <property type="entry name" value="Resuscitation-promoting factor rpfb"/>
    <property type="match status" value="1"/>
</dbReference>
<dbReference type="InterPro" id="IPR051933">
    <property type="entry name" value="Resuscitation_pf_RpfB"/>
</dbReference>
<dbReference type="InterPro" id="IPR007137">
    <property type="entry name" value="DUF348"/>
</dbReference>
<evidence type="ECO:0000313" key="4">
    <source>
        <dbReference type="Proteomes" id="UP001333102"/>
    </source>
</evidence>
<organism evidence="3 4">
    <name type="scientific">Geochorda subterranea</name>
    <dbReference type="NCBI Taxonomy" id="3109564"/>
    <lineage>
        <taxon>Bacteria</taxon>
        <taxon>Bacillati</taxon>
        <taxon>Bacillota</taxon>
        <taxon>Limnochordia</taxon>
        <taxon>Limnochordales</taxon>
        <taxon>Geochordaceae</taxon>
        <taxon>Geochorda</taxon>
    </lineage>
</organism>
<dbReference type="InterPro" id="IPR010611">
    <property type="entry name" value="3D_dom"/>
</dbReference>
<dbReference type="Pfam" id="PF06725">
    <property type="entry name" value="3D"/>
    <property type="match status" value="1"/>
</dbReference>
<evidence type="ECO:0000259" key="2">
    <source>
        <dbReference type="PROSITE" id="PS51109"/>
    </source>
</evidence>
<dbReference type="SUPFAM" id="SSF50685">
    <property type="entry name" value="Barwin-like endoglucanases"/>
    <property type="match status" value="1"/>
</dbReference>
<dbReference type="PANTHER" id="PTHR39160">
    <property type="entry name" value="CELL WALL-BINDING PROTEIN YOCH"/>
    <property type="match status" value="1"/>
</dbReference>
<dbReference type="RefSeq" id="WP_324669060.1">
    <property type="nucleotide sequence ID" value="NZ_CP141614.1"/>
</dbReference>
<evidence type="ECO:0000256" key="1">
    <source>
        <dbReference type="ARBA" id="ARBA00022729"/>
    </source>
</evidence>
<proteinExistence type="predicted"/>
<feature type="domain" description="G5" evidence="2">
    <location>
        <begin position="153"/>
        <end position="233"/>
    </location>
</feature>
<dbReference type="InterPro" id="IPR011098">
    <property type="entry name" value="G5_dom"/>
</dbReference>
<dbReference type="Pfam" id="PF07501">
    <property type="entry name" value="G5"/>
    <property type="match status" value="1"/>
</dbReference>
<dbReference type="EMBL" id="CP141614">
    <property type="protein sequence ID" value="WRP14692.1"/>
    <property type="molecule type" value="Genomic_DNA"/>
</dbReference>
<dbReference type="InterPro" id="IPR036908">
    <property type="entry name" value="RlpA-like_sf"/>
</dbReference>
<accession>A0ABZ1BR91</accession>
<dbReference type="Gene3D" id="2.40.40.10">
    <property type="entry name" value="RlpA-like domain"/>
    <property type="match status" value="1"/>
</dbReference>
<dbReference type="CDD" id="cd14667">
    <property type="entry name" value="3D_containing_proteins"/>
    <property type="match status" value="1"/>
</dbReference>
<dbReference type="PANTHER" id="PTHR39160:SF4">
    <property type="entry name" value="RESUSCITATION-PROMOTING FACTOR RPFB"/>
    <property type="match status" value="1"/>
</dbReference>
<keyword evidence="1" id="KW-0732">Signal</keyword>
<dbReference type="InterPro" id="IPR059180">
    <property type="entry name" value="3D_YorM"/>
</dbReference>
<dbReference type="PROSITE" id="PS51109">
    <property type="entry name" value="G5"/>
    <property type="match status" value="1"/>
</dbReference>
<reference evidence="4" key="1">
    <citation type="submission" date="2023-12" db="EMBL/GenBank/DDBJ databases">
        <title>Novel isolates from deep terrestrial aquifers shed light on the physiology and ecology of the class Limnochordia.</title>
        <authorList>
            <person name="Karnachuk O.V."/>
            <person name="Lukina A.P."/>
            <person name="Avakyan M.R."/>
            <person name="Kadnikov V."/>
            <person name="Begmatov S."/>
            <person name="Beletsky A.V."/>
            <person name="Mardanov A.V."/>
            <person name="Ravin N.V."/>
        </authorList>
    </citation>
    <scope>NUCLEOTIDE SEQUENCE [LARGE SCALE GENOMIC DNA]</scope>
    <source>
        <strain evidence="4">LN</strain>
    </source>
</reference>
<sequence length="343" mass="37216">MSGPSVGRPPSPTTTRSRAVCKGALLLLALALVSVMGHSWAVMPVRVEVDGDVLEGDVLSGTVAGVLGQLGVTLREGDETDPPLQRRVTPGQVISVRRAFPVHLTVDGAQRRTLVVGGDVADLLEREGIALGPLDYVVPDGATTLSPDMTVRVVRVREEVVVRQAPIPYQTLRWAEPRWERGKTGLLRPGREGLAEYTERLRYEDGQLVSTERLATRVLQRPQDEIIGVGTRIVWRTLETPLGPVRYREARQMVATAYYPGPESTGRYADGLTATGMRAGHGVVAVDPKVIPLGTRLYIPGYGMAMAGDVGSAIKGNRIDLGFNTLREALHFGRRTVTVYVLD</sequence>
<evidence type="ECO:0000313" key="3">
    <source>
        <dbReference type="EMBL" id="WRP14692.1"/>
    </source>
</evidence>
<dbReference type="Proteomes" id="UP001333102">
    <property type="component" value="Chromosome"/>
</dbReference>
<keyword evidence="4" id="KW-1185">Reference proteome</keyword>
<protein>
    <submittedName>
        <fullName evidence="3">3D domain-containing protein</fullName>
    </submittedName>
</protein>
<dbReference type="Pfam" id="PF03990">
    <property type="entry name" value="DUF348"/>
    <property type="match status" value="2"/>
</dbReference>
<gene>
    <name evidence="3" type="ORF">VLY81_00540</name>
</gene>
<name>A0ABZ1BR91_9FIRM</name>
<dbReference type="SMART" id="SM01208">
    <property type="entry name" value="G5"/>
    <property type="match status" value="1"/>
</dbReference>